<evidence type="ECO:0000313" key="2">
    <source>
        <dbReference type="Proteomes" id="UP000251123"/>
    </source>
</evidence>
<gene>
    <name evidence="1" type="ORF">NCTC9601_00360</name>
</gene>
<dbReference type="Proteomes" id="UP000251123">
    <property type="component" value="Unassembled WGS sequence"/>
</dbReference>
<dbReference type="EMBL" id="UASN01000002">
    <property type="protein sequence ID" value="SPX51786.1"/>
    <property type="molecule type" value="Genomic_DNA"/>
</dbReference>
<sequence length="69" mass="8093">MFILRERLLQLQEPKIQVPFMNLPGLPIALWKILQKPTKELNGFSYISMLTLGLLKAYWSEQKLRVIPP</sequence>
<accession>A0A2X1R8M4</accession>
<organism evidence="1 2">
    <name type="scientific">Klebsiella pneumoniae</name>
    <dbReference type="NCBI Taxonomy" id="573"/>
    <lineage>
        <taxon>Bacteria</taxon>
        <taxon>Pseudomonadati</taxon>
        <taxon>Pseudomonadota</taxon>
        <taxon>Gammaproteobacteria</taxon>
        <taxon>Enterobacterales</taxon>
        <taxon>Enterobacteriaceae</taxon>
        <taxon>Klebsiella/Raoultella group</taxon>
        <taxon>Klebsiella</taxon>
        <taxon>Klebsiella pneumoniae complex</taxon>
    </lineage>
</organism>
<evidence type="ECO:0000313" key="1">
    <source>
        <dbReference type="EMBL" id="SPX51786.1"/>
    </source>
</evidence>
<dbReference type="AlphaFoldDB" id="A0A2X1R8M4"/>
<name>A0A2X1R8M4_KLEPN</name>
<protein>
    <submittedName>
        <fullName evidence="1">Uncharacterized protein</fullName>
    </submittedName>
</protein>
<reference evidence="1 2" key="1">
    <citation type="submission" date="2018-06" db="EMBL/GenBank/DDBJ databases">
        <authorList>
            <consortium name="Pathogen Informatics"/>
            <person name="Doyle S."/>
        </authorList>
    </citation>
    <scope>NUCLEOTIDE SEQUENCE [LARGE SCALE GENOMIC DNA]</scope>
    <source>
        <strain evidence="1 2">NCTC9601</strain>
    </source>
</reference>
<proteinExistence type="predicted"/>